<keyword evidence="1" id="KW-0812">Transmembrane</keyword>
<dbReference type="AlphaFoldDB" id="A0A175S122"/>
<dbReference type="Proteomes" id="UP000078252">
    <property type="component" value="Unassembled WGS sequence"/>
</dbReference>
<dbReference type="STRING" id="33881.NS184_04675"/>
<reference evidence="2 3" key="1">
    <citation type="journal article" date="2016" name="Front. Microbiol.">
        <title>Genomic Resource of Rice Seed Associated Bacteria.</title>
        <authorList>
            <person name="Midha S."/>
            <person name="Bansal K."/>
            <person name="Sharma S."/>
            <person name="Kumar N."/>
            <person name="Patil P.P."/>
            <person name="Chaudhry V."/>
            <person name="Patil P.B."/>
        </authorList>
    </citation>
    <scope>NUCLEOTIDE SEQUENCE [LARGE SCALE GENOMIC DNA]</scope>
    <source>
        <strain evidence="2 3">NS184</strain>
    </source>
</reference>
<comment type="caution">
    <text evidence="2">The sequence shown here is derived from an EMBL/GenBank/DDBJ whole genome shotgun (WGS) entry which is preliminary data.</text>
</comment>
<dbReference type="RefSeq" id="WP_058724975.1">
    <property type="nucleotide sequence ID" value="NZ_LDQC01000026.1"/>
</dbReference>
<evidence type="ECO:0000313" key="2">
    <source>
        <dbReference type="EMBL" id="KTR08820.1"/>
    </source>
</evidence>
<feature type="transmembrane region" description="Helical" evidence="1">
    <location>
        <begin position="58"/>
        <end position="80"/>
    </location>
</feature>
<keyword evidence="1" id="KW-0472">Membrane</keyword>
<name>A0A175S122_9MICO</name>
<protein>
    <submittedName>
        <fullName evidence="2">Uncharacterized protein</fullName>
    </submittedName>
</protein>
<dbReference type="EMBL" id="LDQC01000026">
    <property type="protein sequence ID" value="KTR08820.1"/>
    <property type="molecule type" value="Genomic_DNA"/>
</dbReference>
<sequence>MPRFLATPTWLALWAGAAVLVAGVVVWLSAPTASFGWFAYAPLAGAVFHPVTHSWQQVVGPVLVLVGAVVAAFALGRLSVRRRR</sequence>
<evidence type="ECO:0000256" key="1">
    <source>
        <dbReference type="SAM" id="Phobius"/>
    </source>
</evidence>
<dbReference type="PATRIC" id="fig|33881.3.peg.1206"/>
<proteinExistence type="predicted"/>
<accession>A0A175S122</accession>
<gene>
    <name evidence="2" type="ORF">NS184_04675</name>
</gene>
<feature type="transmembrane region" description="Helical" evidence="1">
    <location>
        <begin position="12"/>
        <end position="38"/>
    </location>
</feature>
<keyword evidence="1" id="KW-1133">Transmembrane helix</keyword>
<evidence type="ECO:0000313" key="3">
    <source>
        <dbReference type="Proteomes" id="UP000078252"/>
    </source>
</evidence>
<organism evidence="2 3">
    <name type="scientific">Curtobacterium luteum</name>
    <dbReference type="NCBI Taxonomy" id="33881"/>
    <lineage>
        <taxon>Bacteria</taxon>
        <taxon>Bacillati</taxon>
        <taxon>Actinomycetota</taxon>
        <taxon>Actinomycetes</taxon>
        <taxon>Micrococcales</taxon>
        <taxon>Microbacteriaceae</taxon>
        <taxon>Curtobacterium</taxon>
    </lineage>
</organism>